<keyword evidence="3" id="KW-1185">Reference proteome</keyword>
<gene>
    <name evidence="2" type="ORF">R1sor_027261</name>
</gene>
<reference evidence="2 3" key="1">
    <citation type="submission" date="2024-09" db="EMBL/GenBank/DDBJ databases">
        <title>Chromosome-scale assembly of Riccia sorocarpa.</title>
        <authorList>
            <person name="Paukszto L."/>
        </authorList>
    </citation>
    <scope>NUCLEOTIDE SEQUENCE [LARGE SCALE GENOMIC DNA]</scope>
    <source>
        <strain evidence="2">LP-2024</strain>
        <tissue evidence="2">Aerial parts of the thallus</tissue>
    </source>
</reference>
<comment type="caution">
    <text evidence="2">The sequence shown here is derived from an EMBL/GenBank/DDBJ whole genome shotgun (WGS) entry which is preliminary data.</text>
</comment>
<feature type="compositionally biased region" description="Basic and acidic residues" evidence="1">
    <location>
        <begin position="92"/>
        <end position="114"/>
    </location>
</feature>
<feature type="region of interest" description="Disordered" evidence="1">
    <location>
        <begin position="79"/>
        <end position="114"/>
    </location>
</feature>
<evidence type="ECO:0000313" key="3">
    <source>
        <dbReference type="Proteomes" id="UP001633002"/>
    </source>
</evidence>
<accession>A0ABD3GDR5</accession>
<evidence type="ECO:0000313" key="2">
    <source>
        <dbReference type="EMBL" id="KAL3677313.1"/>
    </source>
</evidence>
<proteinExistence type="predicted"/>
<dbReference type="EMBL" id="JBJQOH010000008">
    <property type="protein sequence ID" value="KAL3677313.1"/>
    <property type="molecule type" value="Genomic_DNA"/>
</dbReference>
<name>A0ABD3GDR5_9MARC</name>
<sequence length="114" mass="12523">MDCKDDAYLVAGGPTILQRVVLSVSSSSSPFRRRNMEITTVVHHRVWSHGDLALRSGFPRWLPADMVFDVRDLCPDSQPAFSVPTGGPLLSGKEEEAADREGEPIDLSKDDDVV</sequence>
<protein>
    <submittedName>
        <fullName evidence="2">Uncharacterized protein</fullName>
    </submittedName>
</protein>
<dbReference type="AlphaFoldDB" id="A0ABD3GDR5"/>
<dbReference type="Proteomes" id="UP001633002">
    <property type="component" value="Unassembled WGS sequence"/>
</dbReference>
<evidence type="ECO:0000256" key="1">
    <source>
        <dbReference type="SAM" id="MobiDB-lite"/>
    </source>
</evidence>
<organism evidence="2 3">
    <name type="scientific">Riccia sorocarpa</name>
    <dbReference type="NCBI Taxonomy" id="122646"/>
    <lineage>
        <taxon>Eukaryota</taxon>
        <taxon>Viridiplantae</taxon>
        <taxon>Streptophyta</taxon>
        <taxon>Embryophyta</taxon>
        <taxon>Marchantiophyta</taxon>
        <taxon>Marchantiopsida</taxon>
        <taxon>Marchantiidae</taxon>
        <taxon>Marchantiales</taxon>
        <taxon>Ricciaceae</taxon>
        <taxon>Riccia</taxon>
    </lineage>
</organism>